<feature type="signal peptide" evidence="6">
    <location>
        <begin position="1"/>
        <end position="19"/>
    </location>
</feature>
<dbReference type="PROSITE" id="PS50983">
    <property type="entry name" value="FE_B12_PBP"/>
    <property type="match status" value="1"/>
</dbReference>
<dbReference type="InterPro" id="IPR002491">
    <property type="entry name" value="ABC_transptr_periplasmic_BD"/>
</dbReference>
<proteinExistence type="inferred from homology"/>
<dbReference type="Gene3D" id="3.40.50.1980">
    <property type="entry name" value="Nitrogenase molybdenum iron protein domain"/>
    <property type="match status" value="2"/>
</dbReference>
<keyword evidence="3" id="KW-0813">Transport</keyword>
<dbReference type="PRINTS" id="PR01715">
    <property type="entry name" value="FERRIBNDNGPP"/>
</dbReference>
<dbReference type="AlphaFoldDB" id="A0A1G7LCE3"/>
<accession>A0A1G7LCE3</accession>
<feature type="chain" id="PRO_5010310719" evidence="6">
    <location>
        <begin position="20"/>
        <end position="288"/>
    </location>
</feature>
<organism evidence="9 10">
    <name type="scientific">Ectopseudomonas alcaliphila</name>
    <dbReference type="NCBI Taxonomy" id="101564"/>
    <lineage>
        <taxon>Bacteria</taxon>
        <taxon>Pseudomonadati</taxon>
        <taxon>Pseudomonadota</taxon>
        <taxon>Gammaproteobacteria</taxon>
        <taxon>Pseudomonadales</taxon>
        <taxon>Pseudomonadaceae</taxon>
        <taxon>Ectopseudomonas</taxon>
    </lineage>
</organism>
<evidence type="ECO:0000313" key="8">
    <source>
        <dbReference type="EMBL" id="MDX5995143.1"/>
    </source>
</evidence>
<evidence type="ECO:0000313" key="9">
    <source>
        <dbReference type="EMBL" id="SDF47158.1"/>
    </source>
</evidence>
<keyword evidence="4" id="KW-0406">Ion transport</keyword>
<dbReference type="RefSeq" id="WP_074681331.1">
    <property type="nucleotide sequence ID" value="NZ_CBCSET010000005.1"/>
</dbReference>
<dbReference type="Proteomes" id="UP001278050">
    <property type="component" value="Unassembled WGS sequence"/>
</dbReference>
<feature type="domain" description="Fe/B12 periplasmic-binding" evidence="7">
    <location>
        <begin position="25"/>
        <end position="286"/>
    </location>
</feature>
<reference evidence="8 11" key="2">
    <citation type="submission" date="2023-11" db="EMBL/GenBank/DDBJ databases">
        <title>MicrobeMod: A computational toolkit for identifying prokaryotic methylation and restriction-modification with nanopore sequencing.</title>
        <authorList>
            <person name="Crits-Christoph A."/>
            <person name="Kang S.C."/>
            <person name="Lee H."/>
            <person name="Ostrov N."/>
        </authorList>
    </citation>
    <scope>NUCLEOTIDE SEQUENCE [LARGE SCALE GENOMIC DNA]</scope>
    <source>
        <strain evidence="8 11">ATCC BAA-571</strain>
    </source>
</reference>
<keyword evidence="11" id="KW-1185">Reference proteome</keyword>
<keyword evidence="5 6" id="KW-0732">Signal</keyword>
<reference evidence="9 10" key="1">
    <citation type="submission" date="2016-10" db="EMBL/GenBank/DDBJ databases">
        <authorList>
            <person name="de Groot N.N."/>
        </authorList>
    </citation>
    <scope>NUCLEOTIDE SEQUENCE [LARGE SCALE GENOMIC DNA]</scope>
    <source>
        <strain evidence="9 10">JCM 10630</strain>
    </source>
</reference>
<evidence type="ECO:0000256" key="5">
    <source>
        <dbReference type="ARBA" id="ARBA00022729"/>
    </source>
</evidence>
<name>A0A1G7LCE3_9GAMM</name>
<keyword evidence="4" id="KW-0410">Iron transport</keyword>
<dbReference type="EMBL" id="JAWXXP010000001">
    <property type="protein sequence ID" value="MDX5995143.1"/>
    <property type="molecule type" value="Genomic_DNA"/>
</dbReference>
<keyword evidence="4" id="KW-0408">Iron</keyword>
<evidence type="ECO:0000256" key="4">
    <source>
        <dbReference type="ARBA" id="ARBA00022496"/>
    </source>
</evidence>
<dbReference type="GO" id="GO:1901678">
    <property type="term" value="P:iron coordination entity transport"/>
    <property type="evidence" value="ECO:0007669"/>
    <property type="project" value="UniProtKB-ARBA"/>
</dbReference>
<dbReference type="PANTHER" id="PTHR30532">
    <property type="entry name" value="IRON III DICITRATE-BINDING PERIPLASMIC PROTEIN"/>
    <property type="match status" value="1"/>
</dbReference>
<evidence type="ECO:0000313" key="11">
    <source>
        <dbReference type="Proteomes" id="UP001278050"/>
    </source>
</evidence>
<dbReference type="SUPFAM" id="SSF53807">
    <property type="entry name" value="Helical backbone' metal receptor"/>
    <property type="match status" value="1"/>
</dbReference>
<evidence type="ECO:0000256" key="2">
    <source>
        <dbReference type="ARBA" id="ARBA00008814"/>
    </source>
</evidence>
<dbReference type="PANTHER" id="PTHR30532:SF1">
    <property type="entry name" value="IRON(3+)-HYDROXAMATE-BINDING PROTEIN FHUD"/>
    <property type="match status" value="1"/>
</dbReference>
<evidence type="ECO:0000256" key="1">
    <source>
        <dbReference type="ARBA" id="ARBA00004196"/>
    </source>
</evidence>
<evidence type="ECO:0000256" key="6">
    <source>
        <dbReference type="SAM" id="SignalP"/>
    </source>
</evidence>
<comment type="subcellular location">
    <subcellularLocation>
        <location evidence="1">Cell envelope</location>
    </subcellularLocation>
</comment>
<comment type="similarity">
    <text evidence="2">Belongs to the bacterial solute-binding protein 8 family.</text>
</comment>
<dbReference type="GO" id="GO:0030288">
    <property type="term" value="C:outer membrane-bounded periplasmic space"/>
    <property type="evidence" value="ECO:0007669"/>
    <property type="project" value="TreeGrafter"/>
</dbReference>
<dbReference type="InterPro" id="IPR051313">
    <property type="entry name" value="Bact_iron-sidero_bind"/>
</dbReference>
<gene>
    <name evidence="9" type="ORF">SAMN05216575_10881</name>
    <name evidence="8" type="ORF">SIM71_24025</name>
</gene>
<evidence type="ECO:0000259" key="7">
    <source>
        <dbReference type="PROSITE" id="PS50983"/>
    </source>
</evidence>
<evidence type="ECO:0000256" key="3">
    <source>
        <dbReference type="ARBA" id="ARBA00022448"/>
    </source>
</evidence>
<sequence length="288" mass="32692">MKRCTMLLCLPLFCWLPMAEPGEPRIAALSWEPAEHLLQLGITPLTVADAADYRDWVVHPTLPAEVLNAGSRTEPNLERLAQLHPELILITPLLEDMRQPLERIAPVLSYGDFTQQQNNLQLQRDNYLDLAARLQRSDLAHERLLQMEQRIDELRQHLLEHFGGELPKVTLIRFASATQVYIFGPNSLPQHAMSLLGLQPAQAVPVSRWGNIQAPVTQLGTIEDGVVIYIEPFAQQERLFTTRLWQAMPFVRQQRLTSMRSTWTHGGVFSVEYLAEAISEALLKLPAQ</sequence>
<evidence type="ECO:0000313" key="10">
    <source>
        <dbReference type="Proteomes" id="UP000182413"/>
    </source>
</evidence>
<dbReference type="EMBL" id="FNAE01000008">
    <property type="protein sequence ID" value="SDF47158.1"/>
    <property type="molecule type" value="Genomic_DNA"/>
</dbReference>
<protein>
    <submittedName>
        <fullName evidence="8">ABC transporter substrate-binding protein</fullName>
    </submittedName>
    <submittedName>
        <fullName evidence="9">Iron complex transport system substrate-binding protein</fullName>
    </submittedName>
</protein>
<dbReference type="Pfam" id="PF01497">
    <property type="entry name" value="Peripla_BP_2"/>
    <property type="match status" value="1"/>
</dbReference>
<dbReference type="Proteomes" id="UP000182413">
    <property type="component" value="Unassembled WGS sequence"/>
</dbReference>